<dbReference type="GO" id="GO:0008270">
    <property type="term" value="F:zinc ion binding"/>
    <property type="evidence" value="ECO:0007669"/>
    <property type="project" value="UniProtKB-KW"/>
</dbReference>
<keyword evidence="3" id="KW-0862">Zinc</keyword>
<dbReference type="SUPFAM" id="SSF144232">
    <property type="entry name" value="HIT/MYND zinc finger-like"/>
    <property type="match status" value="1"/>
</dbReference>
<organism evidence="6 7">
    <name type="scientific">Chlorella vulgaris</name>
    <name type="common">Green alga</name>
    <dbReference type="NCBI Taxonomy" id="3077"/>
    <lineage>
        <taxon>Eukaryota</taxon>
        <taxon>Viridiplantae</taxon>
        <taxon>Chlorophyta</taxon>
        <taxon>core chlorophytes</taxon>
        <taxon>Trebouxiophyceae</taxon>
        <taxon>Chlorellales</taxon>
        <taxon>Chlorellaceae</taxon>
        <taxon>Chlorella clade</taxon>
        <taxon>Chlorella</taxon>
    </lineage>
</organism>
<reference evidence="6" key="1">
    <citation type="journal article" date="2019" name="Plant J.">
        <title>Chlorella vulgaris genome assembly and annotation reveals the molecular basis for metabolic acclimation to high light conditions.</title>
        <authorList>
            <person name="Cecchin M."/>
            <person name="Marcolungo L."/>
            <person name="Rossato M."/>
            <person name="Girolomoni L."/>
            <person name="Cosentino E."/>
            <person name="Cuine S."/>
            <person name="Li-Beisson Y."/>
            <person name="Delledonne M."/>
            <person name="Ballottari M."/>
        </authorList>
    </citation>
    <scope>NUCLEOTIDE SEQUENCE</scope>
    <source>
        <strain evidence="6">211/11P</strain>
    </source>
</reference>
<dbReference type="Gene3D" id="6.10.140.2220">
    <property type="match status" value="1"/>
</dbReference>
<evidence type="ECO:0000256" key="3">
    <source>
        <dbReference type="ARBA" id="ARBA00022833"/>
    </source>
</evidence>
<gene>
    <name evidence="6" type="ORF">D9Q98_003683</name>
</gene>
<keyword evidence="7" id="KW-1185">Reference proteome</keyword>
<evidence type="ECO:0000256" key="1">
    <source>
        <dbReference type="ARBA" id="ARBA00022723"/>
    </source>
</evidence>
<proteinExistence type="predicted"/>
<accession>A0A9D4TT45</accession>
<dbReference type="Pfam" id="PF01753">
    <property type="entry name" value="zf-MYND"/>
    <property type="match status" value="1"/>
</dbReference>
<evidence type="ECO:0000313" key="6">
    <source>
        <dbReference type="EMBL" id="KAI3433881.1"/>
    </source>
</evidence>
<keyword evidence="1" id="KW-0479">Metal-binding</keyword>
<dbReference type="PROSITE" id="PS50865">
    <property type="entry name" value="ZF_MYND_2"/>
    <property type="match status" value="1"/>
</dbReference>
<name>A0A9D4TT45_CHLVU</name>
<comment type="caution">
    <text evidence="6">The sequence shown here is derived from an EMBL/GenBank/DDBJ whole genome shotgun (WGS) entry which is preliminary data.</text>
</comment>
<evidence type="ECO:0000256" key="4">
    <source>
        <dbReference type="PROSITE-ProRule" id="PRU00134"/>
    </source>
</evidence>
<sequence>MASVTRVVTSVVAEVCDRISGPAIAFPDFNKRIRQLLESVNQAMGSSPDPAALASLDRAIQAGARRLSALGTRLAATLRSSNADPSSGFIAQFLAACMVCSTLTVISKKFELDRAASALCCCATLPLECGPQAPPEALLAWLSAAVSTLSMLQASSDHTGATRDAQSMVASIVFYITSTGTTFSHFAAALQLDSALQHKLVTQLAVPMLHAAAATARLPADQWPALADFVFNILHVTSALTSHGLCLTFEQLLAQPAGSDSISTSLQHVLQSAAVLFTAAPASRLTSLDPVVLCSAWFAMIILLGTASAAVASWQQQHGGAALPAVQRQQVLQALLLAMPQLPTALHVLAEHTPQAVTQHGPLPVLLMNDSALSSCREVAGLVWQLAWEDAGKRFAPNDLLRAVEALWLLHTTLCRCIHSIAAGSLAMPDISVDVLLDGMLSSMAVAAFIAGHATVEAGTASIEGQPRAMPRRSLAMSVAHAEAVLAAAAFQPAPSDIKVATGLLSATRHGPSALVFCPPVRQALEGLADRLETQGSEAAALHTAVAALLHCEPQPGNALELAQAAAARSCAYLRCANLAGEGGPAAGQGTGSQRCSKCRVAWYCGTACSHADWRAGHRRVCRALGAARAAEQEIAYSCKRKFDVDKYVSRIAGLVRDVQAAAPASAAAGAGKKK</sequence>
<dbReference type="OrthoDB" id="265717at2759"/>
<evidence type="ECO:0000256" key="2">
    <source>
        <dbReference type="ARBA" id="ARBA00022771"/>
    </source>
</evidence>
<feature type="domain" description="MYND-type" evidence="5">
    <location>
        <begin position="573"/>
        <end position="622"/>
    </location>
</feature>
<reference evidence="6" key="2">
    <citation type="submission" date="2020-11" db="EMBL/GenBank/DDBJ databases">
        <authorList>
            <person name="Cecchin M."/>
            <person name="Marcolungo L."/>
            <person name="Rossato M."/>
            <person name="Girolomoni L."/>
            <person name="Cosentino E."/>
            <person name="Cuine S."/>
            <person name="Li-Beisson Y."/>
            <person name="Delledonne M."/>
            <person name="Ballottari M."/>
        </authorList>
    </citation>
    <scope>NUCLEOTIDE SEQUENCE</scope>
    <source>
        <strain evidence="6">211/11P</strain>
        <tissue evidence="6">Whole cell</tissue>
    </source>
</reference>
<evidence type="ECO:0000259" key="5">
    <source>
        <dbReference type="PROSITE" id="PS50865"/>
    </source>
</evidence>
<dbReference type="EMBL" id="SIDB01000004">
    <property type="protein sequence ID" value="KAI3433881.1"/>
    <property type="molecule type" value="Genomic_DNA"/>
</dbReference>
<evidence type="ECO:0000313" key="7">
    <source>
        <dbReference type="Proteomes" id="UP001055712"/>
    </source>
</evidence>
<dbReference type="InterPro" id="IPR002893">
    <property type="entry name" value="Znf_MYND"/>
</dbReference>
<protein>
    <recommendedName>
        <fullName evidence="5">MYND-type domain-containing protein</fullName>
    </recommendedName>
</protein>
<keyword evidence="2 4" id="KW-0863">Zinc-finger</keyword>
<dbReference type="AlphaFoldDB" id="A0A9D4TT45"/>
<dbReference type="Proteomes" id="UP001055712">
    <property type="component" value="Unassembled WGS sequence"/>
</dbReference>